<dbReference type="GO" id="GO:0015628">
    <property type="term" value="P:protein secretion by the type II secretion system"/>
    <property type="evidence" value="ECO:0007669"/>
    <property type="project" value="InterPro"/>
</dbReference>
<keyword evidence="8" id="KW-0653">Protein transport</keyword>
<evidence type="ECO:0000256" key="4">
    <source>
        <dbReference type="ARBA" id="ARBA00022448"/>
    </source>
</evidence>
<dbReference type="Proteomes" id="UP000536640">
    <property type="component" value="Unassembled WGS sequence"/>
</dbReference>
<dbReference type="InterPro" id="IPR022792">
    <property type="entry name" value="T2SS_protein-GspN"/>
</dbReference>
<keyword evidence="5" id="KW-1003">Cell membrane</keyword>
<protein>
    <recommendedName>
        <fullName evidence="3">Type II secretion system protein N</fullName>
    </recommendedName>
    <alternativeName>
        <fullName evidence="10">General secretion pathway protein N</fullName>
    </alternativeName>
</protein>
<accession>A0A840R3X9</accession>
<dbReference type="Pfam" id="PF01203">
    <property type="entry name" value="T2SSN"/>
    <property type="match status" value="1"/>
</dbReference>
<proteinExistence type="inferred from homology"/>
<evidence type="ECO:0000256" key="8">
    <source>
        <dbReference type="ARBA" id="ARBA00022927"/>
    </source>
</evidence>
<evidence type="ECO:0000313" key="11">
    <source>
        <dbReference type="EMBL" id="MBB5187244.1"/>
    </source>
</evidence>
<evidence type="ECO:0000256" key="6">
    <source>
        <dbReference type="ARBA" id="ARBA00022519"/>
    </source>
</evidence>
<evidence type="ECO:0000256" key="10">
    <source>
        <dbReference type="ARBA" id="ARBA00030772"/>
    </source>
</evidence>
<keyword evidence="6" id="KW-0997">Cell inner membrane</keyword>
<dbReference type="RefSeq" id="WP_184462073.1">
    <property type="nucleotide sequence ID" value="NZ_JACHHW010000004.1"/>
</dbReference>
<sequence>MRRSLWIVCGTVFFLVCLLMTSPAWLVTDILVKQVPELKLGTVTGRAWRGQIDHVQFGDISASQLQWRLSPMGLFRGVPLAVSIASPVKTTALLGLAAGDTLKLRDVEAHGNIAELMGIAQLPSMGFDGSVDLVLASASVSNTGCSSIDGTLTLASLLGDIDGISTIAPVSAELSCVNGLLAVLVDENNPNRVRGQVQLMNSGRASGNLTLSPALGSELFKSLTLFLGAPRNNTDFVLRF</sequence>
<keyword evidence="12" id="KW-1185">Reference proteome</keyword>
<keyword evidence="4" id="KW-0813">Transport</keyword>
<evidence type="ECO:0000256" key="9">
    <source>
        <dbReference type="ARBA" id="ARBA00023136"/>
    </source>
</evidence>
<comment type="subcellular location">
    <subcellularLocation>
        <location evidence="1">Cell inner membrane</location>
    </subcellularLocation>
</comment>
<keyword evidence="7" id="KW-0812">Transmembrane</keyword>
<evidence type="ECO:0000256" key="7">
    <source>
        <dbReference type="ARBA" id="ARBA00022692"/>
    </source>
</evidence>
<organism evidence="11 12">
    <name type="scientific">Zhongshania antarctica</name>
    <dbReference type="NCBI Taxonomy" id="641702"/>
    <lineage>
        <taxon>Bacteria</taxon>
        <taxon>Pseudomonadati</taxon>
        <taxon>Pseudomonadota</taxon>
        <taxon>Gammaproteobacteria</taxon>
        <taxon>Cellvibrionales</taxon>
        <taxon>Spongiibacteraceae</taxon>
        <taxon>Zhongshania</taxon>
    </lineage>
</organism>
<evidence type="ECO:0000256" key="3">
    <source>
        <dbReference type="ARBA" id="ARBA00021563"/>
    </source>
</evidence>
<name>A0A840R3X9_9GAMM</name>
<evidence type="ECO:0000256" key="1">
    <source>
        <dbReference type="ARBA" id="ARBA00004533"/>
    </source>
</evidence>
<dbReference type="GO" id="GO:0005886">
    <property type="term" value="C:plasma membrane"/>
    <property type="evidence" value="ECO:0007669"/>
    <property type="project" value="UniProtKB-SubCell"/>
</dbReference>
<comment type="caution">
    <text evidence="11">The sequence shown here is derived from an EMBL/GenBank/DDBJ whole genome shotgun (WGS) entry which is preliminary data.</text>
</comment>
<dbReference type="GO" id="GO:0015627">
    <property type="term" value="C:type II protein secretion system complex"/>
    <property type="evidence" value="ECO:0007669"/>
    <property type="project" value="InterPro"/>
</dbReference>
<evidence type="ECO:0000313" key="12">
    <source>
        <dbReference type="Proteomes" id="UP000536640"/>
    </source>
</evidence>
<evidence type="ECO:0000256" key="2">
    <source>
        <dbReference type="ARBA" id="ARBA00007208"/>
    </source>
</evidence>
<comment type="similarity">
    <text evidence="2">Belongs to the GSP N family.</text>
</comment>
<evidence type="ECO:0000256" key="5">
    <source>
        <dbReference type="ARBA" id="ARBA00022475"/>
    </source>
</evidence>
<dbReference type="AlphaFoldDB" id="A0A840R3X9"/>
<gene>
    <name evidence="11" type="ORF">HNQ57_001513</name>
</gene>
<keyword evidence="9" id="KW-0472">Membrane</keyword>
<reference evidence="11 12" key="1">
    <citation type="submission" date="2020-08" db="EMBL/GenBank/DDBJ databases">
        <title>Genomic Encyclopedia of Type Strains, Phase IV (KMG-IV): sequencing the most valuable type-strain genomes for metagenomic binning, comparative biology and taxonomic classification.</title>
        <authorList>
            <person name="Goeker M."/>
        </authorList>
    </citation>
    <scope>NUCLEOTIDE SEQUENCE [LARGE SCALE GENOMIC DNA]</scope>
    <source>
        <strain evidence="11 12">DSM 25701</strain>
    </source>
</reference>
<dbReference type="EMBL" id="JACHHW010000004">
    <property type="protein sequence ID" value="MBB5187244.1"/>
    <property type="molecule type" value="Genomic_DNA"/>
</dbReference>